<evidence type="ECO:0000259" key="19">
    <source>
        <dbReference type="Pfam" id="PF00912"/>
    </source>
</evidence>
<evidence type="ECO:0000256" key="10">
    <source>
        <dbReference type="ARBA" id="ARBA00022960"/>
    </source>
</evidence>
<dbReference type="GO" id="GO:0008658">
    <property type="term" value="F:penicillin binding"/>
    <property type="evidence" value="ECO:0007669"/>
    <property type="project" value="InterPro"/>
</dbReference>
<evidence type="ECO:0000259" key="18">
    <source>
        <dbReference type="Pfam" id="PF00905"/>
    </source>
</evidence>
<dbReference type="InterPro" id="IPR036950">
    <property type="entry name" value="PBP_transglycosylase"/>
</dbReference>
<evidence type="ECO:0000256" key="12">
    <source>
        <dbReference type="ARBA" id="ARBA00023136"/>
    </source>
</evidence>
<keyword evidence="6" id="KW-0645">Protease</keyword>
<dbReference type="GO" id="GO:0009252">
    <property type="term" value="P:peptidoglycan biosynthetic process"/>
    <property type="evidence" value="ECO:0007669"/>
    <property type="project" value="UniProtKB-KW"/>
</dbReference>
<name>A0A1G2NEQ8_9BACT</name>
<dbReference type="Pfam" id="PF17957">
    <property type="entry name" value="Big_7"/>
    <property type="match status" value="1"/>
</dbReference>
<comment type="catalytic activity">
    <reaction evidence="15">
        <text>Preferential cleavage: (Ac)2-L-Lys-D-Ala-|-D-Ala. Also transpeptidation of peptidyl-alanyl moieties that are N-acyl substituents of D-alanine.</text>
        <dbReference type="EC" id="3.4.16.4"/>
    </reaction>
</comment>
<keyword evidence="8" id="KW-0808">Transferase</keyword>
<sequence>MLYKKYKQRRWYGDILAFLLSIGFILTGIIALWISTFRIPDLASLGERRVSESTKIYDRTGEVLLYDLHRGVKRSIVSSDEISQHIKNAAIALEDAGFYEHNGIEPKAIARAILANLGSGSYGQGGSTITQQVVKNSLLTGEKKISRKLKEWVLALKLERVLTKNEILTLYLNEAPYGGNIYGIEEASRAYFNKSSRDLTIAESAYLAALPNAPTYFSPYGTNRARLEERKNLALTRMREAEYISEEEFEAAKKEEVAFIPMDPYGIRAPHFTLMVRDELIKKYGEGVAEKGMQVITTLDWRLQELAEKIVKKHALENEEKFNAENASLVAIDPKTGDVLALVGSRDYFDQEIDGNFNVATGQGRQPGSAFKPFAYAEAFINGYTPDTAVFDLPTQFSALCDADGKPLNEGDDPEKVCYAPQNYDEKFRGPITMREALAQSINVPSVKTLYLAGQQNTFNLASLMGISTLTNANQYGFTLVLGGGEVKLLDIVGAYGVFANNGEKNEIHSIKQVFDADGKIIMEPRPNTERVLPESVAWQISDILSDDEARSPIFGLNSYLKVNNFSVAAKTGTTNDYKDAWTVGYSPTLSVGVWVGNNDARPMEKKAAGFVVVAPLWNEFMREALPLMPREVFPPPPEENKDALPPALNGEWRGGRKFVIDRMSGKLATEYTPAETREERVVREVHSILYWLNKNEPRSGIKPANPEADQQFVLWETPVRKWAEEQKLTDETDAVIPTSYDDIHKPEFAPTISISSPVSGTVLGKNERLSIAISTAPKRYGLLKAELYINGVFTDSTFSSPFSFSFIPKNINSITETNELKVVVYDSVLNRGEASVSFSIAE</sequence>
<dbReference type="GO" id="GO:0030288">
    <property type="term" value="C:outer membrane-bounded periplasmic space"/>
    <property type="evidence" value="ECO:0007669"/>
    <property type="project" value="TreeGrafter"/>
</dbReference>
<feature type="domain" description="Glycosyl transferase family 51" evidence="19">
    <location>
        <begin position="68"/>
        <end position="238"/>
    </location>
</feature>
<keyword evidence="10" id="KW-0133">Cell shape</keyword>
<evidence type="ECO:0000256" key="17">
    <source>
        <dbReference type="SAM" id="Phobius"/>
    </source>
</evidence>
<dbReference type="Pfam" id="PF00905">
    <property type="entry name" value="Transpeptidase"/>
    <property type="match status" value="1"/>
</dbReference>
<dbReference type="Pfam" id="PF00912">
    <property type="entry name" value="Transgly"/>
    <property type="match status" value="1"/>
</dbReference>
<dbReference type="GO" id="GO:0008360">
    <property type="term" value="P:regulation of cell shape"/>
    <property type="evidence" value="ECO:0007669"/>
    <property type="project" value="UniProtKB-KW"/>
</dbReference>
<dbReference type="GO" id="GO:0008955">
    <property type="term" value="F:peptidoglycan glycosyltransferase activity"/>
    <property type="evidence" value="ECO:0007669"/>
    <property type="project" value="UniProtKB-EC"/>
</dbReference>
<evidence type="ECO:0000313" key="20">
    <source>
        <dbReference type="EMBL" id="OHA33881.1"/>
    </source>
</evidence>
<dbReference type="InterPro" id="IPR023346">
    <property type="entry name" value="Lysozyme-like_dom_sf"/>
</dbReference>
<proteinExistence type="inferred from homology"/>
<keyword evidence="5" id="KW-0121">Carboxypeptidase</keyword>
<evidence type="ECO:0000256" key="2">
    <source>
        <dbReference type="ARBA" id="ARBA00007090"/>
    </source>
</evidence>
<comment type="similarity">
    <text evidence="2">In the C-terminal section; belongs to the transpeptidase family.</text>
</comment>
<keyword evidence="13" id="KW-0511">Multifunctional enzyme</keyword>
<dbReference type="FunFam" id="1.10.3810.10:FF:000001">
    <property type="entry name" value="Penicillin-binding protein 1A"/>
    <property type="match status" value="1"/>
</dbReference>
<evidence type="ECO:0000256" key="1">
    <source>
        <dbReference type="ARBA" id="ARBA00004236"/>
    </source>
</evidence>
<evidence type="ECO:0000256" key="11">
    <source>
        <dbReference type="ARBA" id="ARBA00022984"/>
    </source>
</evidence>
<comment type="caution">
    <text evidence="20">The sequence shown here is derived from an EMBL/GenBank/DDBJ whole genome shotgun (WGS) entry which is preliminary data.</text>
</comment>
<evidence type="ECO:0000256" key="15">
    <source>
        <dbReference type="ARBA" id="ARBA00034000"/>
    </source>
</evidence>
<dbReference type="InterPro" id="IPR001264">
    <property type="entry name" value="Glyco_trans_51"/>
</dbReference>
<comment type="subcellular location">
    <subcellularLocation>
        <location evidence="1">Cell membrane</location>
    </subcellularLocation>
</comment>
<dbReference type="Gene3D" id="2.60.40.10">
    <property type="entry name" value="Immunoglobulins"/>
    <property type="match status" value="1"/>
</dbReference>
<dbReference type="AlphaFoldDB" id="A0A1G2NEQ8"/>
<evidence type="ECO:0000256" key="4">
    <source>
        <dbReference type="ARBA" id="ARBA00022475"/>
    </source>
</evidence>
<dbReference type="SUPFAM" id="SSF56601">
    <property type="entry name" value="beta-lactamase/transpeptidase-like"/>
    <property type="match status" value="1"/>
</dbReference>
<evidence type="ECO:0000256" key="6">
    <source>
        <dbReference type="ARBA" id="ARBA00022670"/>
    </source>
</evidence>
<dbReference type="InterPro" id="IPR050396">
    <property type="entry name" value="Glycosyltr_51/Transpeptidase"/>
</dbReference>
<dbReference type="GO" id="GO:0006508">
    <property type="term" value="P:proteolysis"/>
    <property type="evidence" value="ECO:0007669"/>
    <property type="project" value="UniProtKB-KW"/>
</dbReference>
<organism evidence="20 21">
    <name type="scientific">Candidatus Taylorbacteria bacterium RIFCSPLOWO2_01_FULL_48_100</name>
    <dbReference type="NCBI Taxonomy" id="1802322"/>
    <lineage>
        <taxon>Bacteria</taxon>
        <taxon>Candidatus Tayloriibacteriota</taxon>
    </lineage>
</organism>
<dbReference type="GO" id="GO:0005886">
    <property type="term" value="C:plasma membrane"/>
    <property type="evidence" value="ECO:0007669"/>
    <property type="project" value="UniProtKB-SubCell"/>
</dbReference>
<evidence type="ECO:0000256" key="5">
    <source>
        <dbReference type="ARBA" id="ARBA00022645"/>
    </source>
</evidence>
<evidence type="ECO:0000256" key="9">
    <source>
        <dbReference type="ARBA" id="ARBA00022801"/>
    </source>
</evidence>
<keyword evidence="9" id="KW-0378">Hydrolase</keyword>
<accession>A0A1G2NEQ8</accession>
<dbReference type="PANTHER" id="PTHR32282">
    <property type="entry name" value="BINDING PROTEIN TRANSPEPTIDASE, PUTATIVE-RELATED"/>
    <property type="match status" value="1"/>
</dbReference>
<gene>
    <name evidence="20" type="ORF">A2938_02550</name>
</gene>
<keyword evidence="17" id="KW-1133">Transmembrane helix</keyword>
<dbReference type="InterPro" id="IPR001460">
    <property type="entry name" value="PCN-bd_Tpept"/>
</dbReference>
<evidence type="ECO:0000256" key="7">
    <source>
        <dbReference type="ARBA" id="ARBA00022676"/>
    </source>
</evidence>
<reference evidence="20 21" key="1">
    <citation type="journal article" date="2016" name="Nat. Commun.">
        <title>Thousands of microbial genomes shed light on interconnected biogeochemical processes in an aquifer system.</title>
        <authorList>
            <person name="Anantharaman K."/>
            <person name="Brown C.T."/>
            <person name="Hug L.A."/>
            <person name="Sharon I."/>
            <person name="Castelle C.J."/>
            <person name="Probst A.J."/>
            <person name="Thomas B.C."/>
            <person name="Singh A."/>
            <person name="Wilkins M.J."/>
            <person name="Karaoz U."/>
            <person name="Brodie E.L."/>
            <person name="Williams K.H."/>
            <person name="Hubbard S.S."/>
            <person name="Banfield J.F."/>
        </authorList>
    </citation>
    <scope>NUCLEOTIDE SEQUENCE [LARGE SCALE GENOMIC DNA]</scope>
</reference>
<keyword evidence="12 17" id="KW-0472">Membrane</keyword>
<dbReference type="GO" id="GO:0009002">
    <property type="term" value="F:serine-type D-Ala-D-Ala carboxypeptidase activity"/>
    <property type="evidence" value="ECO:0007669"/>
    <property type="project" value="UniProtKB-EC"/>
</dbReference>
<evidence type="ECO:0000256" key="8">
    <source>
        <dbReference type="ARBA" id="ARBA00022679"/>
    </source>
</evidence>
<dbReference type="InterPro" id="IPR013783">
    <property type="entry name" value="Ig-like_fold"/>
</dbReference>
<dbReference type="InterPro" id="IPR012338">
    <property type="entry name" value="Beta-lactam/transpept-like"/>
</dbReference>
<keyword evidence="14" id="KW-0961">Cell wall biogenesis/degradation</keyword>
<dbReference type="NCBIfam" id="TIGR02074">
    <property type="entry name" value="PBP_1a_fam"/>
    <property type="match status" value="1"/>
</dbReference>
<keyword evidence="11" id="KW-0573">Peptidoglycan synthesis</keyword>
<dbReference type="EMBL" id="MHSA01000021">
    <property type="protein sequence ID" value="OHA33881.1"/>
    <property type="molecule type" value="Genomic_DNA"/>
</dbReference>
<evidence type="ECO:0000256" key="13">
    <source>
        <dbReference type="ARBA" id="ARBA00023268"/>
    </source>
</evidence>
<dbReference type="Gene3D" id="3.40.710.10">
    <property type="entry name" value="DD-peptidase/beta-lactamase superfamily"/>
    <property type="match status" value="1"/>
</dbReference>
<evidence type="ECO:0000313" key="21">
    <source>
        <dbReference type="Proteomes" id="UP000177797"/>
    </source>
</evidence>
<dbReference type="GO" id="GO:0071555">
    <property type="term" value="P:cell wall organization"/>
    <property type="evidence" value="ECO:0007669"/>
    <property type="project" value="UniProtKB-KW"/>
</dbReference>
<keyword evidence="7" id="KW-0328">Glycosyltransferase</keyword>
<comment type="similarity">
    <text evidence="3">In the N-terminal section; belongs to the glycosyltransferase 51 family.</text>
</comment>
<comment type="catalytic activity">
    <reaction evidence="16">
        <text>[GlcNAc-(1-&gt;4)-Mur2Ac(oyl-L-Ala-gamma-D-Glu-L-Lys-D-Ala-D-Ala)](n)-di-trans,octa-cis-undecaprenyl diphosphate + beta-D-GlcNAc-(1-&gt;4)-Mur2Ac(oyl-L-Ala-gamma-D-Glu-L-Lys-D-Ala-D-Ala)-di-trans,octa-cis-undecaprenyl diphosphate = [GlcNAc-(1-&gt;4)-Mur2Ac(oyl-L-Ala-gamma-D-Glu-L-Lys-D-Ala-D-Ala)](n+1)-di-trans,octa-cis-undecaprenyl diphosphate + di-trans,octa-cis-undecaprenyl diphosphate + H(+)</text>
        <dbReference type="Rhea" id="RHEA:23708"/>
        <dbReference type="Rhea" id="RHEA-COMP:9602"/>
        <dbReference type="Rhea" id="RHEA-COMP:9603"/>
        <dbReference type="ChEBI" id="CHEBI:15378"/>
        <dbReference type="ChEBI" id="CHEBI:58405"/>
        <dbReference type="ChEBI" id="CHEBI:60033"/>
        <dbReference type="ChEBI" id="CHEBI:78435"/>
        <dbReference type="EC" id="2.4.99.28"/>
    </reaction>
</comment>
<keyword evidence="4" id="KW-1003">Cell membrane</keyword>
<dbReference type="PANTHER" id="PTHR32282:SF11">
    <property type="entry name" value="PENICILLIN-BINDING PROTEIN 1B"/>
    <property type="match status" value="1"/>
</dbReference>
<feature type="domain" description="Penicillin-binding protein transpeptidase" evidence="18">
    <location>
        <begin position="328"/>
        <end position="618"/>
    </location>
</feature>
<protein>
    <submittedName>
        <fullName evidence="20">Uncharacterized protein</fullName>
    </submittedName>
</protein>
<keyword evidence="17" id="KW-0812">Transmembrane</keyword>
<evidence type="ECO:0000256" key="3">
    <source>
        <dbReference type="ARBA" id="ARBA00007739"/>
    </source>
</evidence>
<dbReference type="SUPFAM" id="SSF53955">
    <property type="entry name" value="Lysozyme-like"/>
    <property type="match status" value="1"/>
</dbReference>
<evidence type="ECO:0000256" key="16">
    <source>
        <dbReference type="ARBA" id="ARBA00049902"/>
    </source>
</evidence>
<dbReference type="Proteomes" id="UP000177797">
    <property type="component" value="Unassembled WGS sequence"/>
</dbReference>
<feature type="transmembrane region" description="Helical" evidence="17">
    <location>
        <begin position="12"/>
        <end position="34"/>
    </location>
</feature>
<dbReference type="Gene3D" id="1.10.3810.10">
    <property type="entry name" value="Biosynthetic peptidoglycan transglycosylase-like"/>
    <property type="match status" value="1"/>
</dbReference>
<evidence type="ECO:0000256" key="14">
    <source>
        <dbReference type="ARBA" id="ARBA00023316"/>
    </source>
</evidence>